<dbReference type="Gene3D" id="3.40.1580.10">
    <property type="entry name" value="SMI1/KNR4-like"/>
    <property type="match status" value="1"/>
</dbReference>
<accession>A0A250G2U3</accession>
<reference evidence="2" key="1">
    <citation type="submission" date="2017-06" db="EMBL/GenBank/DDBJ databases">
        <title>Capnocytophaga spp. assemblies.</title>
        <authorList>
            <person name="Gulvik C.A."/>
        </authorList>
    </citation>
    <scope>NUCLEOTIDE SEQUENCE [LARGE SCALE GENOMIC DNA]</scope>
    <source>
        <strain evidence="2">H5594</strain>
    </source>
</reference>
<evidence type="ECO:0000313" key="2">
    <source>
        <dbReference type="Proteomes" id="UP000243136"/>
    </source>
</evidence>
<organism evidence="1 2">
    <name type="scientific">Capnocytophaga canimorsus</name>
    <dbReference type="NCBI Taxonomy" id="28188"/>
    <lineage>
        <taxon>Bacteria</taxon>
        <taxon>Pseudomonadati</taxon>
        <taxon>Bacteroidota</taxon>
        <taxon>Flavobacteriia</taxon>
        <taxon>Flavobacteriales</taxon>
        <taxon>Flavobacteriaceae</taxon>
        <taxon>Capnocytophaga</taxon>
    </lineage>
</organism>
<dbReference type="AlphaFoldDB" id="A0A250G2U3"/>
<dbReference type="Proteomes" id="UP000243136">
    <property type="component" value="Chromosome"/>
</dbReference>
<gene>
    <name evidence="1" type="ORF">CGC56_05710</name>
</gene>
<sequence length="171" mass="20297">MSKIRNTKAIIEKLKPRSFKVKNIDKLILIKDEDYVSFLLNYQGIEITPDVNVFGYEKAIVENQNFQTNYPTISCILWVIGDSGQGDIWLIDKRNGEILFYDHNQGEYGSLEQFVNLKITFFDFLKMAFLYQELELILEYKKVNESEKKEFKNQIDSISSKLFDLYPFKYW</sequence>
<name>A0A250G2U3_9FLAO</name>
<dbReference type="EMBL" id="CP022388">
    <property type="protein sequence ID" value="ATA91712.1"/>
    <property type="molecule type" value="Genomic_DNA"/>
</dbReference>
<proteinExistence type="predicted"/>
<evidence type="ECO:0000313" key="1">
    <source>
        <dbReference type="EMBL" id="ATA91712.1"/>
    </source>
</evidence>
<dbReference type="SUPFAM" id="SSF160631">
    <property type="entry name" value="SMI1/KNR4-like"/>
    <property type="match status" value="1"/>
</dbReference>
<protein>
    <submittedName>
        <fullName evidence="1">SMI1/KNR4 family protein</fullName>
    </submittedName>
</protein>
<dbReference type="RefSeq" id="WP_095917151.1">
    <property type="nucleotide sequence ID" value="NZ_BQMG01000005.1"/>
</dbReference>
<dbReference type="InterPro" id="IPR037883">
    <property type="entry name" value="Knr4/Smi1-like_sf"/>
</dbReference>